<evidence type="ECO:0000256" key="1">
    <source>
        <dbReference type="SAM" id="Phobius"/>
    </source>
</evidence>
<evidence type="ECO:0000313" key="2">
    <source>
        <dbReference type="EMBL" id="CAD1577247.1"/>
    </source>
</evidence>
<keyword evidence="1" id="KW-1133">Transmembrane helix</keyword>
<accession>A0A6V7LR05</accession>
<gene>
    <name evidence="2" type="ORF">BBRV_LOCUS110119</name>
</gene>
<protein>
    <submittedName>
        <fullName evidence="2">Uncharacterized protein</fullName>
    </submittedName>
</protein>
<feature type="transmembrane region" description="Helical" evidence="1">
    <location>
        <begin position="74"/>
        <end position="93"/>
    </location>
</feature>
<organism evidence="2">
    <name type="scientific">Bracon brevicornis</name>
    <dbReference type="NCBI Taxonomy" id="1563983"/>
    <lineage>
        <taxon>Eukaryota</taxon>
        <taxon>Metazoa</taxon>
        <taxon>Ecdysozoa</taxon>
        <taxon>Arthropoda</taxon>
        <taxon>Hexapoda</taxon>
        <taxon>Insecta</taxon>
        <taxon>Pterygota</taxon>
        <taxon>Neoptera</taxon>
        <taxon>Endopterygota</taxon>
        <taxon>Hymenoptera</taxon>
        <taxon>Apocrita</taxon>
        <taxon>Ichneumonoidea</taxon>
        <taxon>Braconidae</taxon>
        <taxon>Braconinae</taxon>
        <taxon>Bracon</taxon>
    </lineage>
</organism>
<reference evidence="2" key="1">
    <citation type="submission" date="2020-07" db="EMBL/GenBank/DDBJ databases">
        <authorList>
            <person name="Ferguson B K."/>
        </authorList>
    </citation>
    <scope>NUCLEOTIDE SEQUENCE</scope>
    <source>
        <strain evidence="2">L06</strain>
    </source>
</reference>
<proteinExistence type="predicted"/>
<dbReference type="EMBL" id="CADCXW020000344">
    <property type="protein sequence ID" value="CAD1577247.1"/>
    <property type="molecule type" value="Genomic_DNA"/>
</dbReference>
<keyword evidence="1" id="KW-0812">Transmembrane</keyword>
<dbReference type="AlphaFoldDB" id="A0A6V7LR05"/>
<sequence>MKGKKIPETSLDAYFKGDIKILQFMGMFSMNAVMEQKKPKMCYREWLMCIAGLGHISMGLMGDIYNGIDAAKADWVESITVFAAIVCSAFTLFKVSK</sequence>
<keyword evidence="1" id="KW-0472">Membrane</keyword>
<name>A0A6V7LR05_9HYME</name>
<feature type="transmembrane region" description="Helical" evidence="1">
    <location>
        <begin position="46"/>
        <end position="68"/>
    </location>
</feature>